<dbReference type="EMBL" id="VDES01000002">
    <property type="protein sequence ID" value="MBA1375203.1"/>
    <property type="molecule type" value="Genomic_DNA"/>
</dbReference>
<name>A0A7V8U9L3_9SPHN</name>
<proteinExistence type="predicted"/>
<evidence type="ECO:0000313" key="1">
    <source>
        <dbReference type="EMBL" id="MBA1375203.1"/>
    </source>
</evidence>
<gene>
    <name evidence="1" type="ORF">FG486_12710</name>
</gene>
<organism evidence="1 2">
    <name type="scientific">Sphingomonas ursincola</name>
    <dbReference type="NCBI Taxonomy" id="56361"/>
    <lineage>
        <taxon>Bacteria</taxon>
        <taxon>Pseudomonadati</taxon>
        <taxon>Pseudomonadota</taxon>
        <taxon>Alphaproteobacteria</taxon>
        <taxon>Sphingomonadales</taxon>
        <taxon>Sphingomonadaceae</taxon>
        <taxon>Sphingomonas</taxon>
    </lineage>
</organism>
<reference evidence="1 2" key="1">
    <citation type="journal article" date="1994" name="Int. J. Syst. Bacteriol.">
        <title>Phylogenetic positions of novel aerobic, bacteriochlorophyll a-containing bacteria and description of Roseococcus thiosulfatophilus gen. nov., sp. nov., Erythromicrobium ramosum gen. nov., sp. nov., and Erythrobacter litoralis sp. nov.</title>
        <authorList>
            <person name="Yurkov V."/>
            <person name="Stackebrandt E."/>
            <person name="Holmes A."/>
            <person name="Fuerst J.A."/>
            <person name="Hugenholtz P."/>
            <person name="Golecki J."/>
            <person name="Gad'on N."/>
            <person name="Gorlenko V.M."/>
            <person name="Kompantseva E.I."/>
            <person name="Drews G."/>
        </authorList>
    </citation>
    <scope>NUCLEOTIDE SEQUENCE [LARGE SCALE GENOMIC DNA]</scope>
    <source>
        <strain evidence="1 2">KR-99</strain>
    </source>
</reference>
<evidence type="ECO:0000313" key="2">
    <source>
        <dbReference type="Proteomes" id="UP000589292"/>
    </source>
</evidence>
<dbReference type="Proteomes" id="UP000589292">
    <property type="component" value="Unassembled WGS sequence"/>
</dbReference>
<sequence length="86" mass="9620">MIELIPYMLILAWSVPGQPGRVEVERVNQLFADAEQCERAATGFVASLRRDGVTHICMPVPGSEEFDTLFRQLDAEAEKARREAGE</sequence>
<dbReference type="AlphaFoldDB" id="A0A7V8U9L3"/>
<dbReference type="RefSeq" id="WP_137776307.1">
    <property type="nucleotide sequence ID" value="NZ_BAAAGB010000001.1"/>
</dbReference>
<comment type="caution">
    <text evidence="1">The sequence shown here is derived from an EMBL/GenBank/DDBJ whole genome shotgun (WGS) entry which is preliminary data.</text>
</comment>
<protein>
    <submittedName>
        <fullName evidence="1">Uncharacterized protein</fullName>
    </submittedName>
</protein>
<keyword evidence="2" id="KW-1185">Reference proteome</keyword>
<accession>A0A7V8U9L3</accession>